<evidence type="ECO:0000313" key="3">
    <source>
        <dbReference type="EMBL" id="PZO21887.1"/>
    </source>
</evidence>
<evidence type="ECO:0008006" key="5">
    <source>
        <dbReference type="Google" id="ProtNLM"/>
    </source>
</evidence>
<feature type="domain" description="DUF2382" evidence="2">
    <location>
        <begin position="151"/>
        <end position="264"/>
    </location>
</feature>
<reference evidence="3 4" key="2">
    <citation type="submission" date="2018-06" db="EMBL/GenBank/DDBJ databases">
        <title>Metagenomic assembly of (sub)arctic Cyanobacteria and their associated microbiome from non-axenic cultures.</title>
        <authorList>
            <person name="Baurain D."/>
        </authorList>
    </citation>
    <scope>NUCLEOTIDE SEQUENCE [LARGE SCALE GENOMIC DNA]</scope>
    <source>
        <strain evidence="3">ULC129bin1</strain>
    </source>
</reference>
<evidence type="ECO:0000259" key="1">
    <source>
        <dbReference type="Pfam" id="PF05239"/>
    </source>
</evidence>
<evidence type="ECO:0000313" key="4">
    <source>
        <dbReference type="Proteomes" id="UP000249354"/>
    </source>
</evidence>
<dbReference type="InterPro" id="IPR019060">
    <property type="entry name" value="DUF2382"/>
</dbReference>
<comment type="caution">
    <text evidence="3">The sequence shown here is derived from an EMBL/GenBank/DDBJ whole genome shotgun (WGS) entry which is preliminary data.</text>
</comment>
<dbReference type="SUPFAM" id="SSF50346">
    <property type="entry name" value="PRC-barrel domain"/>
    <property type="match status" value="1"/>
</dbReference>
<dbReference type="PANTHER" id="PTHR38463">
    <property type="entry name" value="STRESS RESPONSE PROTEIN YSNF"/>
    <property type="match status" value="1"/>
</dbReference>
<dbReference type="GO" id="GO:0030077">
    <property type="term" value="C:plasma membrane light-harvesting complex"/>
    <property type="evidence" value="ECO:0007669"/>
    <property type="project" value="InterPro"/>
</dbReference>
<accession>A0A2W4URL5</accession>
<dbReference type="InterPro" id="IPR014747">
    <property type="entry name" value="Bac_photo_RC_H_C"/>
</dbReference>
<dbReference type="InterPro" id="IPR011033">
    <property type="entry name" value="PRC_barrel-like_sf"/>
</dbReference>
<feature type="domain" description="PRC-barrel" evidence="1">
    <location>
        <begin position="17"/>
        <end position="82"/>
    </location>
</feature>
<dbReference type="InterPro" id="IPR027275">
    <property type="entry name" value="PRC-brl_dom"/>
</dbReference>
<proteinExistence type="predicted"/>
<dbReference type="AlphaFoldDB" id="A0A2W4URL5"/>
<gene>
    <name evidence="3" type="ORF">DCF25_04270</name>
</gene>
<dbReference type="GO" id="GO:0019684">
    <property type="term" value="P:photosynthesis, light reaction"/>
    <property type="evidence" value="ECO:0007669"/>
    <property type="project" value="InterPro"/>
</dbReference>
<protein>
    <recommendedName>
        <fullName evidence="5">Photosystem reaction center subunit H</fullName>
    </recommendedName>
</protein>
<dbReference type="Gene3D" id="3.90.50.10">
    <property type="entry name" value="Photosynthetic Reaction Center, subunit H, domain 2"/>
    <property type="match status" value="1"/>
</dbReference>
<dbReference type="PANTHER" id="PTHR38463:SF1">
    <property type="entry name" value="STRESS RESPONSE PROTEIN YSNF"/>
    <property type="match status" value="1"/>
</dbReference>
<dbReference type="Proteomes" id="UP000249354">
    <property type="component" value="Unassembled WGS sequence"/>
</dbReference>
<dbReference type="InterPro" id="IPR052967">
    <property type="entry name" value="Stress_Response_Assoc"/>
</dbReference>
<dbReference type="NCBIfam" id="TIGR02271">
    <property type="entry name" value="YsnF/AvaK domain"/>
    <property type="match status" value="1"/>
</dbReference>
<reference evidence="4" key="1">
    <citation type="submission" date="2018-04" db="EMBL/GenBank/DDBJ databases">
        <authorList>
            <person name="Cornet L."/>
        </authorList>
    </citation>
    <scope>NUCLEOTIDE SEQUENCE [LARGE SCALE GENOMIC DNA]</scope>
</reference>
<sequence>MTLYKISDRYPNYRDVYFNGNDIKGMTVRSGEDAKVGTVKDIFIDDENHVQFLVVDTGRSQVLLPIGRCTSNFEQNTVYVRSLNKEEFKNLQPYSDAGERYTRQEFSVEQSMAVEDSAPVEGIAFANVMPTQAPANPTFIEDTPAPKERPIQLYEERLVTQKQRIKTGEVTISKQTITETTDTDIPITREKVIIEIESIYSGQTRVDFGDAEVSEDGTVRMGIYEEQAEVCRRIVPYQNVSVRKEVVQDIVRTQQTVRREELDIQVEGNPEVVQTENTDQTLTK</sequence>
<evidence type="ECO:0000259" key="2">
    <source>
        <dbReference type="Pfam" id="PF09557"/>
    </source>
</evidence>
<dbReference type="EMBL" id="QBMC01000016">
    <property type="protein sequence ID" value="PZO21887.1"/>
    <property type="molecule type" value="Genomic_DNA"/>
</dbReference>
<dbReference type="Pfam" id="PF09557">
    <property type="entry name" value="DUF2382"/>
    <property type="match status" value="1"/>
</dbReference>
<name>A0A2W4URL5_9CYAN</name>
<dbReference type="Pfam" id="PF05239">
    <property type="entry name" value="PRC"/>
    <property type="match status" value="1"/>
</dbReference>
<organism evidence="3 4">
    <name type="scientific">Leptolyngbya foveolarum</name>
    <dbReference type="NCBI Taxonomy" id="47253"/>
    <lineage>
        <taxon>Bacteria</taxon>
        <taxon>Bacillati</taxon>
        <taxon>Cyanobacteriota</taxon>
        <taxon>Cyanophyceae</taxon>
        <taxon>Leptolyngbyales</taxon>
        <taxon>Leptolyngbyaceae</taxon>
        <taxon>Leptolyngbya group</taxon>
        <taxon>Leptolyngbya</taxon>
    </lineage>
</organism>